<dbReference type="PROSITE" id="PS00137">
    <property type="entry name" value="SUBTILASE_HIS"/>
    <property type="match status" value="1"/>
</dbReference>
<evidence type="ECO:0000256" key="1">
    <source>
        <dbReference type="ARBA" id="ARBA00011073"/>
    </source>
</evidence>
<dbReference type="InterPro" id="IPR023828">
    <property type="entry name" value="Peptidase_S8_Ser-AS"/>
</dbReference>
<dbReference type="PRINTS" id="PR00723">
    <property type="entry name" value="SUBTILISIN"/>
</dbReference>
<keyword evidence="4 5" id="KW-0720">Serine protease</keyword>
<dbReference type="InterPro" id="IPR036852">
    <property type="entry name" value="Peptidase_S8/S53_dom_sf"/>
</dbReference>
<dbReference type="Gene3D" id="3.40.50.200">
    <property type="entry name" value="Peptidase S8/S53 domain"/>
    <property type="match status" value="1"/>
</dbReference>
<name>A0ABX0XGN8_9BACT</name>
<dbReference type="PROSITE" id="PS00136">
    <property type="entry name" value="SUBTILASE_ASP"/>
    <property type="match status" value="1"/>
</dbReference>
<evidence type="ECO:0000256" key="7">
    <source>
        <dbReference type="SAM" id="Phobius"/>
    </source>
</evidence>
<dbReference type="EC" id="3.4.21.66" evidence="9"/>
<feature type="domain" description="Peptidase S8/S53" evidence="8">
    <location>
        <begin position="252"/>
        <end position="482"/>
    </location>
</feature>
<evidence type="ECO:0000256" key="5">
    <source>
        <dbReference type="PROSITE-ProRule" id="PRU01240"/>
    </source>
</evidence>
<evidence type="ECO:0000256" key="6">
    <source>
        <dbReference type="RuleBase" id="RU003355"/>
    </source>
</evidence>
<evidence type="ECO:0000313" key="9">
    <source>
        <dbReference type="EMBL" id="NJC28485.1"/>
    </source>
</evidence>
<dbReference type="EMBL" id="JAATJH010000013">
    <property type="protein sequence ID" value="NJC28485.1"/>
    <property type="molecule type" value="Genomic_DNA"/>
</dbReference>
<dbReference type="InterPro" id="IPR050131">
    <property type="entry name" value="Peptidase_S8_subtilisin-like"/>
</dbReference>
<feature type="active site" description="Charge relay system" evidence="5">
    <location>
        <position position="449"/>
    </location>
</feature>
<dbReference type="PROSITE" id="PS00138">
    <property type="entry name" value="SUBTILASE_SER"/>
    <property type="match status" value="1"/>
</dbReference>
<evidence type="ECO:0000256" key="3">
    <source>
        <dbReference type="ARBA" id="ARBA00022801"/>
    </source>
</evidence>
<dbReference type="SUPFAM" id="SSF52743">
    <property type="entry name" value="Subtilisin-like"/>
    <property type="match status" value="1"/>
</dbReference>
<dbReference type="Proteomes" id="UP000770785">
    <property type="component" value="Unassembled WGS sequence"/>
</dbReference>
<keyword evidence="10" id="KW-1185">Reference proteome</keyword>
<keyword evidence="7" id="KW-0812">Transmembrane</keyword>
<comment type="similarity">
    <text evidence="1 5 6">Belongs to the peptidase S8 family.</text>
</comment>
<dbReference type="Pfam" id="PF00082">
    <property type="entry name" value="Peptidase_S8"/>
    <property type="match status" value="1"/>
</dbReference>
<dbReference type="InterPro" id="IPR022398">
    <property type="entry name" value="Peptidase_S8_His-AS"/>
</dbReference>
<protein>
    <submittedName>
        <fullName evidence="9">Thermitase</fullName>
        <ecNumber evidence="9">3.4.21.66</ecNumber>
    </submittedName>
</protein>
<comment type="caution">
    <text evidence="9">The sequence shown here is derived from an EMBL/GenBank/DDBJ whole genome shotgun (WGS) entry which is preliminary data.</text>
</comment>
<organism evidence="9 10">
    <name type="scientific">Neolewinella antarctica</name>
    <dbReference type="NCBI Taxonomy" id="442734"/>
    <lineage>
        <taxon>Bacteria</taxon>
        <taxon>Pseudomonadati</taxon>
        <taxon>Bacteroidota</taxon>
        <taxon>Saprospiria</taxon>
        <taxon>Saprospirales</taxon>
        <taxon>Lewinellaceae</taxon>
        <taxon>Neolewinella</taxon>
    </lineage>
</organism>
<keyword evidence="7" id="KW-0472">Membrane</keyword>
<gene>
    <name evidence="9" type="ORF">GGR27_004010</name>
</gene>
<dbReference type="PANTHER" id="PTHR43806">
    <property type="entry name" value="PEPTIDASE S8"/>
    <property type="match status" value="1"/>
</dbReference>
<feature type="transmembrane region" description="Helical" evidence="7">
    <location>
        <begin position="79"/>
        <end position="96"/>
    </location>
</feature>
<keyword evidence="3 5" id="KW-0378">Hydrolase</keyword>
<dbReference type="PROSITE" id="PS51892">
    <property type="entry name" value="SUBTILASE"/>
    <property type="match status" value="1"/>
</dbReference>
<evidence type="ECO:0000259" key="8">
    <source>
        <dbReference type="Pfam" id="PF00082"/>
    </source>
</evidence>
<feature type="active site" description="Charge relay system" evidence="5">
    <location>
        <position position="284"/>
    </location>
</feature>
<keyword evidence="7" id="KW-1133">Transmembrane helix</keyword>
<dbReference type="GO" id="GO:0016787">
    <property type="term" value="F:hydrolase activity"/>
    <property type="evidence" value="ECO:0007669"/>
    <property type="project" value="UniProtKB-KW"/>
</dbReference>
<evidence type="ECO:0000313" key="10">
    <source>
        <dbReference type="Proteomes" id="UP000770785"/>
    </source>
</evidence>
<sequence length="506" mass="54402">MLVLIITSLLLSLWFFRKNFKDGPLWMLGTYLGIGLLLWTDYQSVFVASEALPRIIRDFLLLGMVGFIQSLAVNKRISVWVAIPLILFIFALAHFLEFEAPGENKTFTDGLQTTMPIDYDEDGEFLVEIKQGQAGEAFRADAVSRGWTPRSAFLPADGQSTSLDDYFVLDVEDVQSAAEILQNLPSVAYFEPNEVIQLSPMELNEVAPKTGTRSSLSINDPFTDQQWAMGVLKMDEYYRLLSTKSPVKIARIAILDTGIDSQHEDLSDNYFSIDTKYDNDPMGHGTHCAGIAAGTTNNGIGIGSLAGSGDQPFVEITGIKVLNAAGMGTQKSIIAGIIEAVDEGVDIISLSLGGPSNGSRQKAYSQAVKYAHDHGAIVIAAAGNSNADAFNYAPANATGMITVSALDQYLLRAPFSNKVDRLQRGIAAPGVGIYSTTPNSTYKVFSGTSMACPFVAGLIGVMKSIDPELNAEEAYDILQQTGLDVADGKVTGRVVQPAAALRAIGN</sequence>
<feature type="transmembrane region" description="Helical" evidence="7">
    <location>
        <begin position="27"/>
        <end position="48"/>
    </location>
</feature>
<keyword evidence="2 5" id="KW-0645">Protease</keyword>
<feature type="active site" description="Charge relay system" evidence="5">
    <location>
        <position position="256"/>
    </location>
</feature>
<dbReference type="RefSeq" id="WP_168040550.1">
    <property type="nucleotide sequence ID" value="NZ_JAATJH010000013.1"/>
</dbReference>
<evidence type="ECO:0000256" key="2">
    <source>
        <dbReference type="ARBA" id="ARBA00022670"/>
    </source>
</evidence>
<evidence type="ECO:0000256" key="4">
    <source>
        <dbReference type="ARBA" id="ARBA00022825"/>
    </source>
</evidence>
<accession>A0ABX0XGN8</accession>
<dbReference type="InterPro" id="IPR000209">
    <property type="entry name" value="Peptidase_S8/S53_dom"/>
</dbReference>
<dbReference type="InterPro" id="IPR023827">
    <property type="entry name" value="Peptidase_S8_Asp-AS"/>
</dbReference>
<reference evidence="9 10" key="1">
    <citation type="submission" date="2020-03" db="EMBL/GenBank/DDBJ databases">
        <title>Genomic Encyclopedia of Type Strains, Phase IV (KMG-IV): sequencing the most valuable type-strain genomes for metagenomic binning, comparative biology and taxonomic classification.</title>
        <authorList>
            <person name="Goeker M."/>
        </authorList>
    </citation>
    <scope>NUCLEOTIDE SEQUENCE [LARGE SCALE GENOMIC DNA]</scope>
    <source>
        <strain evidence="9 10">DSM 105096</strain>
    </source>
</reference>
<dbReference type="PANTHER" id="PTHR43806:SF11">
    <property type="entry name" value="CEREVISIN-RELATED"/>
    <property type="match status" value="1"/>
</dbReference>
<proteinExistence type="inferred from homology"/>
<dbReference type="InterPro" id="IPR015500">
    <property type="entry name" value="Peptidase_S8_subtilisin-rel"/>
</dbReference>